<sequence length="187" mass="20769">MSTTPGAFGRFSVPPLDNTLGAMLIGVLACHTLDFPQPIQRYMASSNKCTPLSQSPVSSIYQGESSGFRFFALISHAVYTYLITWYNDPLNLLRIVWSVLALKSKLLYQYNLTGSSIRSNKAVNALIVQGFFTWRVWHCGADSCIILYGNSNVGHMSYDHVLRLTSSAGRDVARYVKQASSLITLIF</sequence>
<reference evidence="1 2" key="1">
    <citation type="journal article" date="2012" name="Proc. Natl. Acad. Sci. U.S.A.">
        <title>Comparative genomics of Ceriporiopsis subvermispora and Phanerochaete chrysosporium provide insight into selective ligninolysis.</title>
        <authorList>
            <person name="Fernandez-Fueyo E."/>
            <person name="Ruiz-Duenas F.J."/>
            <person name="Ferreira P."/>
            <person name="Floudas D."/>
            <person name="Hibbett D.S."/>
            <person name="Canessa P."/>
            <person name="Larrondo L.F."/>
            <person name="James T.Y."/>
            <person name="Seelenfreund D."/>
            <person name="Lobos S."/>
            <person name="Polanco R."/>
            <person name="Tello M."/>
            <person name="Honda Y."/>
            <person name="Watanabe T."/>
            <person name="Watanabe T."/>
            <person name="Ryu J.S."/>
            <person name="Kubicek C.P."/>
            <person name="Schmoll M."/>
            <person name="Gaskell J."/>
            <person name="Hammel K.E."/>
            <person name="St John F.J."/>
            <person name="Vanden Wymelenberg A."/>
            <person name="Sabat G."/>
            <person name="Splinter BonDurant S."/>
            <person name="Syed K."/>
            <person name="Yadav J.S."/>
            <person name="Doddapaneni H."/>
            <person name="Subramanian V."/>
            <person name="Lavin J.L."/>
            <person name="Oguiza J.A."/>
            <person name="Perez G."/>
            <person name="Pisabarro A.G."/>
            <person name="Ramirez L."/>
            <person name="Santoyo F."/>
            <person name="Master E."/>
            <person name="Coutinho P.M."/>
            <person name="Henrissat B."/>
            <person name="Lombard V."/>
            <person name="Magnuson J.K."/>
            <person name="Kuees U."/>
            <person name="Hori C."/>
            <person name="Igarashi K."/>
            <person name="Samejima M."/>
            <person name="Held B.W."/>
            <person name="Barry K.W."/>
            <person name="LaButti K.M."/>
            <person name="Lapidus A."/>
            <person name="Lindquist E.A."/>
            <person name="Lucas S.M."/>
            <person name="Riley R."/>
            <person name="Salamov A.A."/>
            <person name="Hoffmeister D."/>
            <person name="Schwenk D."/>
            <person name="Hadar Y."/>
            <person name="Yarden O."/>
            <person name="de Vries R.P."/>
            <person name="Wiebenga A."/>
            <person name="Stenlid J."/>
            <person name="Eastwood D."/>
            <person name="Grigoriev I.V."/>
            <person name="Berka R.M."/>
            <person name="Blanchette R.A."/>
            <person name="Kersten P."/>
            <person name="Martinez A.T."/>
            <person name="Vicuna R."/>
            <person name="Cullen D."/>
        </authorList>
    </citation>
    <scope>NUCLEOTIDE SEQUENCE [LARGE SCALE GENOMIC DNA]</scope>
    <source>
        <strain evidence="1 2">B</strain>
    </source>
</reference>
<name>M2R534_CERS8</name>
<evidence type="ECO:0000313" key="2">
    <source>
        <dbReference type="Proteomes" id="UP000016930"/>
    </source>
</evidence>
<evidence type="ECO:0000313" key="1">
    <source>
        <dbReference type="EMBL" id="EMD39685.1"/>
    </source>
</evidence>
<protein>
    <submittedName>
        <fullName evidence="1">Uncharacterized protein</fullName>
    </submittedName>
</protein>
<dbReference type="EMBL" id="KB445793">
    <property type="protein sequence ID" value="EMD39685.1"/>
    <property type="molecule type" value="Genomic_DNA"/>
</dbReference>
<gene>
    <name evidence="1" type="ORF">CERSUDRAFT_121902</name>
</gene>
<dbReference type="Proteomes" id="UP000016930">
    <property type="component" value="Unassembled WGS sequence"/>
</dbReference>
<accession>M2R534</accession>
<dbReference type="AlphaFoldDB" id="M2R534"/>
<keyword evidence="2" id="KW-1185">Reference proteome</keyword>
<proteinExistence type="predicted"/>
<dbReference type="HOGENOM" id="CLU_1447504_0_0_1"/>
<organism evidence="1 2">
    <name type="scientific">Ceriporiopsis subvermispora (strain B)</name>
    <name type="common">White-rot fungus</name>
    <name type="synonym">Gelatoporia subvermispora</name>
    <dbReference type="NCBI Taxonomy" id="914234"/>
    <lineage>
        <taxon>Eukaryota</taxon>
        <taxon>Fungi</taxon>
        <taxon>Dikarya</taxon>
        <taxon>Basidiomycota</taxon>
        <taxon>Agaricomycotina</taxon>
        <taxon>Agaricomycetes</taxon>
        <taxon>Polyporales</taxon>
        <taxon>Gelatoporiaceae</taxon>
        <taxon>Gelatoporia</taxon>
    </lineage>
</organism>